<dbReference type="RefSeq" id="WP_240591418.1">
    <property type="nucleotide sequence ID" value="NZ_JAKUDL010000004.1"/>
</dbReference>
<dbReference type="PANTHER" id="PTHR11705:SF143">
    <property type="entry name" value="SLL0236 PROTEIN"/>
    <property type="match status" value="1"/>
</dbReference>
<comment type="caution">
    <text evidence="7">Lacks conserved residue(s) required for the propagation of feature annotation.</text>
</comment>
<keyword evidence="5" id="KW-0862">Zinc</keyword>
<dbReference type="EMBL" id="JAKUDL010000004">
    <property type="protein sequence ID" value="MCH4295163.1"/>
    <property type="molecule type" value="Genomic_DNA"/>
</dbReference>
<evidence type="ECO:0000256" key="1">
    <source>
        <dbReference type="ARBA" id="ARBA00001947"/>
    </source>
</evidence>
<evidence type="ECO:0000256" key="6">
    <source>
        <dbReference type="ARBA" id="ARBA00023049"/>
    </source>
</evidence>
<comment type="caution">
    <text evidence="10">The sequence shown here is derived from an EMBL/GenBank/DDBJ whole genome shotgun (WGS) entry which is preliminary data.</text>
</comment>
<feature type="signal peptide" evidence="8">
    <location>
        <begin position="1"/>
        <end position="24"/>
    </location>
</feature>
<accession>A0AAJ1BI47</accession>
<dbReference type="SMART" id="SM00631">
    <property type="entry name" value="Zn_pept"/>
    <property type="match status" value="1"/>
</dbReference>
<dbReference type="InterPro" id="IPR000834">
    <property type="entry name" value="Peptidase_M14"/>
</dbReference>
<dbReference type="SUPFAM" id="SSF52317">
    <property type="entry name" value="Class I glutamine amidotransferase-like"/>
    <property type="match status" value="1"/>
</dbReference>
<evidence type="ECO:0000256" key="4">
    <source>
        <dbReference type="ARBA" id="ARBA00022801"/>
    </source>
</evidence>
<keyword evidence="11" id="KW-1185">Reference proteome</keyword>
<gene>
    <name evidence="10" type="ORF">MJ923_12705</name>
</gene>
<dbReference type="PROSITE" id="PS52035">
    <property type="entry name" value="PEPTIDASE_M14"/>
    <property type="match status" value="1"/>
</dbReference>
<dbReference type="PANTHER" id="PTHR11705">
    <property type="entry name" value="PROTEASE FAMILY M14 CARBOXYPEPTIDASE A,B"/>
    <property type="match status" value="1"/>
</dbReference>
<dbReference type="SUPFAM" id="SSF53187">
    <property type="entry name" value="Zn-dependent exopeptidases"/>
    <property type="match status" value="1"/>
</dbReference>
<feature type="chain" id="PRO_5042480555" evidence="8">
    <location>
        <begin position="25"/>
        <end position="830"/>
    </location>
</feature>
<dbReference type="Proteomes" id="UP001297581">
    <property type="component" value="Unassembled WGS sequence"/>
</dbReference>
<protein>
    <submittedName>
        <fullName evidence="10">Peptidase M14</fullName>
    </submittedName>
</protein>
<evidence type="ECO:0000256" key="7">
    <source>
        <dbReference type="PROSITE-ProRule" id="PRU01379"/>
    </source>
</evidence>
<feature type="domain" description="Peptidase M14" evidence="9">
    <location>
        <begin position="38"/>
        <end position="332"/>
    </location>
</feature>
<dbReference type="AlphaFoldDB" id="A0AAJ1BI47"/>
<evidence type="ECO:0000256" key="8">
    <source>
        <dbReference type="SAM" id="SignalP"/>
    </source>
</evidence>
<evidence type="ECO:0000313" key="10">
    <source>
        <dbReference type="EMBL" id="MCH4295163.1"/>
    </source>
</evidence>
<proteinExistence type="inferred from homology"/>
<comment type="cofactor">
    <cofactor evidence="1">
        <name>Zn(2+)</name>
        <dbReference type="ChEBI" id="CHEBI:29105"/>
    </cofactor>
</comment>
<evidence type="ECO:0000313" key="11">
    <source>
        <dbReference type="Proteomes" id="UP001297581"/>
    </source>
</evidence>
<organism evidence="10 11">
    <name type="scientific">Shewanella zhuhaiensis</name>
    <dbReference type="NCBI Taxonomy" id="2919576"/>
    <lineage>
        <taxon>Bacteria</taxon>
        <taxon>Pseudomonadati</taxon>
        <taxon>Pseudomonadota</taxon>
        <taxon>Gammaproteobacteria</taxon>
        <taxon>Alteromonadales</taxon>
        <taxon>Shewanellaceae</taxon>
        <taxon>Shewanella</taxon>
    </lineage>
</organism>
<dbReference type="GO" id="GO:0008270">
    <property type="term" value="F:zinc ion binding"/>
    <property type="evidence" value="ECO:0007669"/>
    <property type="project" value="InterPro"/>
</dbReference>
<evidence type="ECO:0000256" key="3">
    <source>
        <dbReference type="ARBA" id="ARBA00022670"/>
    </source>
</evidence>
<keyword evidence="6" id="KW-0482">Metalloprotease</keyword>
<dbReference type="GO" id="GO:0006508">
    <property type="term" value="P:proteolysis"/>
    <property type="evidence" value="ECO:0007669"/>
    <property type="project" value="UniProtKB-KW"/>
</dbReference>
<reference evidence="10 11" key="1">
    <citation type="submission" date="2022-02" db="EMBL/GenBank/DDBJ databases">
        <title>The genome sequence of Shewanella sp. 3B26.</title>
        <authorList>
            <person name="Du J."/>
        </authorList>
    </citation>
    <scope>NUCLEOTIDE SEQUENCE [LARGE SCALE GENOMIC DNA]</scope>
    <source>
        <strain evidence="10 11">3B26</strain>
    </source>
</reference>
<sequence>MSRASVLNGLCLSICLSLPFAAPATPLDDYLGYPLGEWHIRHDQVNGFLSQLTKQSDRVSLESTGYSHERRHQLTAVVTSPANQSRLDDILKDRQLVKQGKAKSPLLVVWLAYSIHGDEASGAHAAMALVQELATSQEVWIKELLDNTVVLITPSQNPDGLDRFSNWSNSYRGIGMPISDENHKEHNQNWPAGRFNHYLADLNRDWLFLRHPESRGRVALLHKWQPHYVGDFHEMGHNQSYFFQPGVPDRTHPLTDGRNQQLTERLAQYYRDALDAKGQPYYSRQGFDDFFYGKGSTYPDINGAVGVLFEQASARGQVQDSDYGGVSLAEAIDNQLATSLAALKGTHALRQGLIEFQRSFYSGKSGKQGRGQGRLVSTRGDHQRLNELAKLLSQHGIEFSYLSQDLKTGKQIYRAEDSLFIPGEQSQSVLVEALFERRTRFADPTFYDVSAWDLPSAFNLIVAESFRPGSGQLSDSQPKLATAAIPDDSVAVLLDWRDGAAAPALVQLQRKGLRVRAATKAFTPAGSDNPFPAGTLMLQLQQDAMEPATLKTFLSQLATEMDIRWHPLSSFAASSGIDLGSGDMVALKPVRALLVSGQGSDPAEVGEIWQFLDSKLKQGVTLVDSDRLGRISLDKYSHVLLADGNYKHLDDALARKLGSFVSEGGVLVAQKGALGWLGDNNLLRTGVHEARFFQQQFATTGLSYEDKAAFKARQAIGGAVLAWQLDPAHPLAFGLPDPMVPVMKNKVLGLGDTSEPFVVSARYPDKPLISGYLSDEYQRAFGLGNSMVAEPRGKGVVVAFSDNLLFRNIWLGSEKIYANALYMLPAAMAR</sequence>
<keyword evidence="4" id="KW-0378">Hydrolase</keyword>
<name>A0AAJ1BI47_9GAMM</name>
<evidence type="ECO:0000259" key="9">
    <source>
        <dbReference type="PROSITE" id="PS52035"/>
    </source>
</evidence>
<dbReference type="GO" id="GO:0004181">
    <property type="term" value="F:metallocarboxypeptidase activity"/>
    <property type="evidence" value="ECO:0007669"/>
    <property type="project" value="InterPro"/>
</dbReference>
<evidence type="ECO:0000256" key="5">
    <source>
        <dbReference type="ARBA" id="ARBA00022833"/>
    </source>
</evidence>
<dbReference type="Gene3D" id="3.40.630.10">
    <property type="entry name" value="Zn peptidases"/>
    <property type="match status" value="1"/>
</dbReference>
<keyword evidence="3" id="KW-0645">Protease</keyword>
<keyword evidence="8" id="KW-0732">Signal</keyword>
<dbReference type="Pfam" id="PF00246">
    <property type="entry name" value="Peptidase_M14"/>
    <property type="match status" value="1"/>
</dbReference>
<dbReference type="GO" id="GO:0005615">
    <property type="term" value="C:extracellular space"/>
    <property type="evidence" value="ECO:0007669"/>
    <property type="project" value="TreeGrafter"/>
</dbReference>
<dbReference type="InterPro" id="IPR029062">
    <property type="entry name" value="Class_I_gatase-like"/>
</dbReference>
<comment type="similarity">
    <text evidence="2 7">Belongs to the peptidase M14 family.</text>
</comment>
<evidence type="ECO:0000256" key="2">
    <source>
        <dbReference type="ARBA" id="ARBA00005988"/>
    </source>
</evidence>